<feature type="compositionally biased region" description="Polar residues" evidence="3">
    <location>
        <begin position="1"/>
        <end position="11"/>
    </location>
</feature>
<evidence type="ECO:0000256" key="1">
    <source>
        <dbReference type="ARBA" id="ARBA00022884"/>
    </source>
</evidence>
<reference evidence="6" key="1">
    <citation type="submission" date="2016-03" db="EMBL/GenBank/DDBJ databases">
        <authorList>
            <person name="Devillers Hugo."/>
        </authorList>
    </citation>
    <scope>NUCLEOTIDE SEQUENCE [LARGE SCALE GENOMIC DNA]</scope>
</reference>
<evidence type="ECO:0000313" key="5">
    <source>
        <dbReference type="EMBL" id="SCU82749.1"/>
    </source>
</evidence>
<feature type="domain" description="RRM" evidence="4">
    <location>
        <begin position="89"/>
        <end position="167"/>
    </location>
</feature>
<dbReference type="InterPro" id="IPR035979">
    <property type="entry name" value="RBD_domain_sf"/>
</dbReference>
<organism evidence="5 6">
    <name type="scientific">Lachancea meyersii CBS 8951</name>
    <dbReference type="NCBI Taxonomy" id="1266667"/>
    <lineage>
        <taxon>Eukaryota</taxon>
        <taxon>Fungi</taxon>
        <taxon>Dikarya</taxon>
        <taxon>Ascomycota</taxon>
        <taxon>Saccharomycotina</taxon>
        <taxon>Saccharomycetes</taxon>
        <taxon>Saccharomycetales</taxon>
        <taxon>Saccharomycetaceae</taxon>
        <taxon>Lachancea</taxon>
    </lineage>
</organism>
<keyword evidence="6" id="KW-1185">Reference proteome</keyword>
<sequence length="216" mass="24430">MESHRPQSYPQSPELVPATFASGSLSPSSSSVAPLETEQLVSEEPYMFLINEETKRMRNLQAQLANANLTRQNDEGFNIHNDETELAARSVFVGNLSRRATAQQLQELFKDAVSRVNRVDIQVDGKTHSPRGFAYVEFAQPKDVMAAIEFNGTVLFERALKVIPKRPKFERVMRGARWNAGVNRKHRGVFKSRFNSFGRGRGRGRGLHRGRGKRVF</sequence>
<dbReference type="PANTHER" id="PTHR23236:SF12">
    <property type="entry name" value="EUKARYOTIC INITIATION FACTOR 4B-RELATED"/>
    <property type="match status" value="1"/>
</dbReference>
<proteinExistence type="predicted"/>
<dbReference type="Proteomes" id="UP000191144">
    <property type="component" value="Chromosome C"/>
</dbReference>
<evidence type="ECO:0000259" key="4">
    <source>
        <dbReference type="PROSITE" id="PS50102"/>
    </source>
</evidence>
<dbReference type="AlphaFoldDB" id="A0A1G4IZN5"/>
<accession>A0A1G4IZN5</accession>
<feature type="region of interest" description="Disordered" evidence="3">
    <location>
        <begin position="1"/>
        <end position="32"/>
    </location>
</feature>
<dbReference type="SMART" id="SM00360">
    <property type="entry name" value="RRM"/>
    <property type="match status" value="1"/>
</dbReference>
<dbReference type="PANTHER" id="PTHR23236">
    <property type="entry name" value="EUKARYOTIC TRANSLATION INITIATION FACTOR 4B/4H"/>
    <property type="match status" value="1"/>
</dbReference>
<gene>
    <name evidence="5" type="ORF">LAME_0C02696G</name>
</gene>
<dbReference type="Gene3D" id="3.30.70.330">
    <property type="match status" value="1"/>
</dbReference>
<dbReference type="GO" id="GO:0008143">
    <property type="term" value="F:poly(A) binding"/>
    <property type="evidence" value="ECO:0007669"/>
    <property type="project" value="TreeGrafter"/>
</dbReference>
<feature type="compositionally biased region" description="Low complexity" evidence="3">
    <location>
        <begin position="22"/>
        <end position="31"/>
    </location>
</feature>
<dbReference type="PROSITE" id="PS50102">
    <property type="entry name" value="RRM"/>
    <property type="match status" value="1"/>
</dbReference>
<dbReference type="EMBL" id="LT598479">
    <property type="protein sequence ID" value="SCU82749.1"/>
    <property type="molecule type" value="Genomic_DNA"/>
</dbReference>
<dbReference type="OrthoDB" id="4726at2759"/>
<dbReference type="Pfam" id="PF00076">
    <property type="entry name" value="RRM_1"/>
    <property type="match status" value="1"/>
</dbReference>
<protein>
    <submittedName>
        <fullName evidence="5">LAME_0C02696g1_1</fullName>
    </submittedName>
</protein>
<name>A0A1G4IZN5_9SACH</name>
<keyword evidence="1 2" id="KW-0694">RNA-binding</keyword>
<dbReference type="InterPro" id="IPR000504">
    <property type="entry name" value="RRM_dom"/>
</dbReference>
<dbReference type="SUPFAM" id="SSF54928">
    <property type="entry name" value="RNA-binding domain, RBD"/>
    <property type="match status" value="1"/>
</dbReference>
<dbReference type="InterPro" id="IPR012677">
    <property type="entry name" value="Nucleotide-bd_a/b_plait_sf"/>
</dbReference>
<evidence type="ECO:0000256" key="3">
    <source>
        <dbReference type="SAM" id="MobiDB-lite"/>
    </source>
</evidence>
<evidence type="ECO:0000256" key="2">
    <source>
        <dbReference type="PROSITE-ProRule" id="PRU00176"/>
    </source>
</evidence>
<evidence type="ECO:0000313" key="6">
    <source>
        <dbReference type="Proteomes" id="UP000191144"/>
    </source>
</evidence>